<name>A0A1E5VVF7_9POAL</name>
<dbReference type="Proteomes" id="UP000095767">
    <property type="component" value="Unassembled WGS sequence"/>
</dbReference>
<dbReference type="AlphaFoldDB" id="A0A1E5VVF7"/>
<keyword evidence="2" id="KW-1185">Reference proteome</keyword>
<evidence type="ECO:0000313" key="1">
    <source>
        <dbReference type="EMBL" id="OEL29105.1"/>
    </source>
</evidence>
<gene>
    <name evidence="1" type="ORF">BAE44_0009876</name>
</gene>
<reference evidence="1 2" key="1">
    <citation type="submission" date="2016-09" db="EMBL/GenBank/DDBJ databases">
        <title>The draft genome of Dichanthelium oligosanthes: A C3 panicoid grass species.</title>
        <authorList>
            <person name="Studer A.J."/>
            <person name="Schnable J.C."/>
            <person name="Brutnell T.P."/>
        </authorList>
    </citation>
    <scope>NUCLEOTIDE SEQUENCE [LARGE SCALE GENOMIC DNA]</scope>
    <source>
        <strain evidence="2">cv. Kellogg 1175</strain>
        <tissue evidence="1">Leaf</tissue>
    </source>
</reference>
<sequence>LTPNAILRLNNYMWVCKTMKVALSLDGFARAHHAHHQTKVLYLKGAKGESIEKDTQFACLNFTYGRDVFSPVMAYRNKWTDD</sequence>
<protein>
    <submittedName>
        <fullName evidence="1">Uncharacterized protein</fullName>
    </submittedName>
</protein>
<proteinExistence type="predicted"/>
<organism evidence="1 2">
    <name type="scientific">Dichanthelium oligosanthes</name>
    <dbReference type="NCBI Taxonomy" id="888268"/>
    <lineage>
        <taxon>Eukaryota</taxon>
        <taxon>Viridiplantae</taxon>
        <taxon>Streptophyta</taxon>
        <taxon>Embryophyta</taxon>
        <taxon>Tracheophyta</taxon>
        <taxon>Spermatophyta</taxon>
        <taxon>Magnoliopsida</taxon>
        <taxon>Liliopsida</taxon>
        <taxon>Poales</taxon>
        <taxon>Poaceae</taxon>
        <taxon>PACMAD clade</taxon>
        <taxon>Panicoideae</taxon>
        <taxon>Panicodae</taxon>
        <taxon>Paniceae</taxon>
        <taxon>Dichantheliinae</taxon>
        <taxon>Dichanthelium</taxon>
    </lineage>
</organism>
<accession>A0A1E5VVF7</accession>
<comment type="caution">
    <text evidence="1">The sequence shown here is derived from an EMBL/GenBank/DDBJ whole genome shotgun (WGS) entry which is preliminary data.</text>
</comment>
<feature type="non-terminal residue" evidence="1">
    <location>
        <position position="1"/>
    </location>
</feature>
<dbReference type="EMBL" id="LWDX02028507">
    <property type="protein sequence ID" value="OEL29105.1"/>
    <property type="molecule type" value="Genomic_DNA"/>
</dbReference>
<evidence type="ECO:0000313" key="2">
    <source>
        <dbReference type="Proteomes" id="UP000095767"/>
    </source>
</evidence>